<proteinExistence type="predicted"/>
<name>B7KW02_METC4</name>
<dbReference type="HOGENOM" id="CLU_012226_0_0_5"/>
<reference evidence="1 2" key="2">
    <citation type="journal article" date="2012" name="J. Bacteriol.">
        <title>Complete genome sequences of six strains of the genus Methylobacterium.</title>
        <authorList>
            <person name="Marx C.J."/>
            <person name="Bringel F."/>
            <person name="Chistoserdova L."/>
            <person name="Moulin L."/>
            <person name="Farhan Ul Haque M."/>
            <person name="Fleischman D.E."/>
            <person name="Gruffaz C."/>
            <person name="Jourand P."/>
            <person name="Knief C."/>
            <person name="Lee M.C."/>
            <person name="Muller E.E."/>
            <person name="Nadalig T."/>
            <person name="Peyraud R."/>
            <person name="Roselli S."/>
            <person name="Russ L."/>
            <person name="Goodwin L.A."/>
            <person name="Ivanova N."/>
            <person name="Kyrpides N."/>
            <person name="Lajus A."/>
            <person name="Land M.L."/>
            <person name="Medigue C."/>
            <person name="Mikhailova N."/>
            <person name="Nolan M."/>
            <person name="Woyke T."/>
            <person name="Stolyar S."/>
            <person name="Vorholt J.A."/>
            <person name="Vuilleumier S."/>
        </authorList>
    </citation>
    <scope>NUCLEOTIDE SEQUENCE [LARGE SCALE GENOMIC DNA]</scope>
    <source>
        <strain evidence="2">CM4 / NCIMB 13688</strain>
    </source>
</reference>
<protein>
    <submittedName>
        <fullName evidence="1">Virulence protein SrfB</fullName>
    </submittedName>
</protein>
<evidence type="ECO:0000313" key="2">
    <source>
        <dbReference type="Proteomes" id="UP000002385"/>
    </source>
</evidence>
<dbReference type="InterPro" id="IPR043129">
    <property type="entry name" value="ATPase_NBD"/>
</dbReference>
<accession>B7KW02</accession>
<sequence length="1042" mass="118350">MFAKLINPSTAALRLTPHSGVQFLTYALRAEEAGRMSRRFIERPVGSAPLVNGKIPYQLIPAWDENDPRNGLEESTQPTDKEYTVSERAALEIFMEKWVPVPMLRVKIDPDGRAEFDLGPTNWARVRIVEIVDRAPEDPVSHYVTFAIDTELRDRRANRPYTSPCPDDAEAEHEFRFAYKYRDIAWYLGAALGGEEGEALSQFQKWVPAWLLEMFREFKQAQRPGRPLRENEDDPVLEHIARYLVFLEYLSNTIEPRVVRMLDTVSDAPVIQPIAVDLILDVGNSRTCGICIESRPNDNRVDLNNSFVMHLRDLSEPERVYSDPFESHVELAQARFGRDHLSVHSGVSRAFFWPSPVRVGPEAARFRQSAHGNEVVTGLSSPKRYLCDTGALQQEWRFAERDYDPYDTGRKSSPLIDKAIRQFVNSRGDVIEQLEYDRRKYNLKVRSDDRVGAQHLSFSRSSFFTFMVAEIIWQAIVMINDAAVREDRAPRDAPRRLRRIILTLPPAMPVQEQRLLRSRAEGAVKLIWKLMGWWEKPPRGVLPPVVHVAWDEASCVQLVYLYGEITQKLGGSIRGFMDIVGRPRRFAEPEQLPTPEAVEERSVRVAAIDIGGGTSDLMITTYYQEANTLLRPVQNFREGFRIAGDDLLKQVIERLVLPAIEAHLREAGMLDPRRLLNELFGGDRANMSELEKHKRRQFVRRVLEPIGLAMLGDAAEHSMTEEQASTQRSFADFFPTPAGRKKESGMPAKALLDFIEAPAHAAGAANVRLADCVFVSDFKVIRQAVNAVLGDVFDNLCELIHEFDPDVVLLTGRPSRLPAVIDLLANRLAVTPDRVVPMHLYQAGNWYPFRDRDNRRIGDPKTTTVVGAMLCALAENQQLTNFALETGRMGLRSTAKYIGKLDGNNRIESGDIYFNDLDLDAKGAAGQEATFRYYARMRIGYRQLPLERWIATPLYRLRLHAGIDNAQFRTPITVTIQRRESDRPDEDQPDALIQTESMKEDFEIADAMDLSGKDAKPKMDFSLDTMDREQGYWLDTGVLAVG</sequence>
<dbReference type="SUPFAM" id="SSF53067">
    <property type="entry name" value="Actin-like ATPase domain"/>
    <property type="match status" value="1"/>
</dbReference>
<reference evidence="2" key="1">
    <citation type="submission" date="2008-12" db="EMBL/GenBank/DDBJ databases">
        <title>Complete sequence of chromosome of Methylobacterium chloromethanicum CM4.</title>
        <authorList>
            <consortium name="US DOE Joint Genome Institute"/>
            <person name="Lucas S."/>
            <person name="Copeland A."/>
            <person name="Lapidus A."/>
            <person name="Glavina del Rio T."/>
            <person name="Dalin E."/>
            <person name="Tice H."/>
            <person name="Bruce D."/>
            <person name="Goodwin L."/>
            <person name="Pitluck S."/>
            <person name="Chertkov O."/>
            <person name="Brettin T."/>
            <person name="Detter J.C."/>
            <person name="Han C."/>
            <person name="Larimer F."/>
            <person name="Land M."/>
            <person name="Hauser L."/>
            <person name="Kyrpides N."/>
            <person name="Mikhailova N."/>
            <person name="Marx C."/>
            <person name="Richardson P."/>
        </authorList>
    </citation>
    <scope>NUCLEOTIDE SEQUENCE [LARGE SCALE GENOMIC DNA]</scope>
    <source>
        <strain evidence="2">CM4 / NCIMB 13688</strain>
    </source>
</reference>
<organism evidence="1 2">
    <name type="scientific">Methylorubrum extorquens (strain CM4 / NCIMB 13688)</name>
    <name type="common">Methylobacterium extorquens</name>
    <dbReference type="NCBI Taxonomy" id="440085"/>
    <lineage>
        <taxon>Bacteria</taxon>
        <taxon>Pseudomonadati</taxon>
        <taxon>Pseudomonadota</taxon>
        <taxon>Alphaproteobacteria</taxon>
        <taxon>Hyphomicrobiales</taxon>
        <taxon>Methylobacteriaceae</taxon>
        <taxon>Methylorubrum</taxon>
    </lineage>
</organism>
<dbReference type="Pfam" id="PF07520">
    <property type="entry name" value="SrfB"/>
    <property type="match status" value="1"/>
</dbReference>
<dbReference type="AlphaFoldDB" id="B7KW02"/>
<evidence type="ECO:0000313" key="1">
    <source>
        <dbReference type="EMBL" id="ACK82818.1"/>
    </source>
</evidence>
<dbReference type="KEGG" id="mch:Mchl_1964"/>
<dbReference type="PIRSF" id="PIRSF034585">
    <property type="entry name" value="SrfB"/>
    <property type="match status" value="1"/>
</dbReference>
<dbReference type="InterPro" id="IPR009216">
    <property type="entry name" value="Virulence_factor_SrfB"/>
</dbReference>
<dbReference type="EMBL" id="CP001298">
    <property type="protein sequence ID" value="ACK82818.1"/>
    <property type="molecule type" value="Genomic_DNA"/>
</dbReference>
<dbReference type="Proteomes" id="UP000002385">
    <property type="component" value="Chromosome"/>
</dbReference>
<gene>
    <name evidence="1" type="ordered locus">Mchl_1964</name>
</gene>
<dbReference type="RefSeq" id="WP_015950546.1">
    <property type="nucleotide sequence ID" value="NC_011757.1"/>
</dbReference>